<evidence type="ECO:0000256" key="3">
    <source>
        <dbReference type="ARBA" id="ARBA00023002"/>
    </source>
</evidence>
<comment type="similarity">
    <text evidence="2">Belongs to the bacterial PQQ dehydrogenase family.</text>
</comment>
<evidence type="ECO:0000256" key="2">
    <source>
        <dbReference type="ARBA" id="ARBA00008156"/>
    </source>
</evidence>
<dbReference type="AlphaFoldDB" id="A0A381VM16"/>
<sequence length="449" mass="48759">LYYFVTSPPTVASGALVVGGWVMDNQETEEPSGVVRGYDPRTGQLLWAWDIGREGKTVMPPEGSFYTRGTPNVWSLTSADDELGLVYVPTGNATPDYFGGHRTEVMDKFASSIVAIDAKTGLTRWHFQTTHHDIWDYDVPSQPTLIDFNLDGVKRKAVIVPTKRGELFVLDRATGEPLTEVTERDVAQTNLPHERSSATQPFSTGMPSFAHPRIGEQDLFGISPFDQIACRKAFYDLRYEGPMTPPSVQGTLHYPGPAGGMNWGSVAVDEERQLMVVNNLHLAFVIKMIPREEGVAGSREGISRGYGIGGPQRGTPFAARVGMFASPLGLPCLKPPYGEIAVVDLTTQKILWRRGMGPLDLGFPHAAGSFITAGGLIFNAGVIDGRLRAIDTLTGDVIWQDELRGASDATPMSYVSPATGRQYVLVTVPGNQETGGRVIAYALRGRSDS</sequence>
<dbReference type="InterPro" id="IPR018391">
    <property type="entry name" value="PQQ_b-propeller_rpt"/>
</dbReference>
<dbReference type="SMART" id="SM00564">
    <property type="entry name" value="PQQ"/>
    <property type="match status" value="4"/>
</dbReference>
<protein>
    <recommendedName>
        <fullName evidence="4">Pyrrolo-quinoline quinone repeat domain-containing protein</fullName>
    </recommendedName>
</protein>
<dbReference type="PANTHER" id="PTHR32303">
    <property type="entry name" value="QUINOPROTEIN ALCOHOL DEHYDROGENASE (CYTOCHROME C)"/>
    <property type="match status" value="1"/>
</dbReference>
<comment type="cofactor">
    <cofactor evidence="1">
        <name>pyrroloquinoline quinone</name>
        <dbReference type="ChEBI" id="CHEBI:58442"/>
    </cofactor>
</comment>
<dbReference type="InterPro" id="IPR002372">
    <property type="entry name" value="PQQ_rpt_dom"/>
</dbReference>
<accession>A0A381VM16</accession>
<dbReference type="EMBL" id="UINC01009087">
    <property type="protein sequence ID" value="SVA40818.1"/>
    <property type="molecule type" value="Genomic_DNA"/>
</dbReference>
<organism evidence="5">
    <name type="scientific">marine metagenome</name>
    <dbReference type="NCBI Taxonomy" id="408172"/>
    <lineage>
        <taxon>unclassified sequences</taxon>
        <taxon>metagenomes</taxon>
        <taxon>ecological metagenomes</taxon>
    </lineage>
</organism>
<evidence type="ECO:0000259" key="4">
    <source>
        <dbReference type="Pfam" id="PF01011"/>
    </source>
</evidence>
<proteinExistence type="inferred from homology"/>
<reference evidence="5" key="1">
    <citation type="submission" date="2018-05" db="EMBL/GenBank/DDBJ databases">
        <authorList>
            <person name="Lanie J.A."/>
            <person name="Ng W.-L."/>
            <person name="Kazmierczak K.M."/>
            <person name="Andrzejewski T.M."/>
            <person name="Davidsen T.M."/>
            <person name="Wayne K.J."/>
            <person name="Tettelin H."/>
            <person name="Glass J.I."/>
            <person name="Rusch D."/>
            <person name="Podicherti R."/>
            <person name="Tsui H.-C.T."/>
            <person name="Winkler M.E."/>
        </authorList>
    </citation>
    <scope>NUCLEOTIDE SEQUENCE</scope>
</reference>
<dbReference type="PANTHER" id="PTHR32303:SF4">
    <property type="entry name" value="QUINOPROTEIN GLUCOSE DEHYDROGENASE"/>
    <property type="match status" value="1"/>
</dbReference>
<evidence type="ECO:0000256" key="1">
    <source>
        <dbReference type="ARBA" id="ARBA00001931"/>
    </source>
</evidence>
<keyword evidence="3" id="KW-0560">Oxidoreductase</keyword>
<feature type="domain" description="Pyrrolo-quinoline quinone repeat" evidence="4">
    <location>
        <begin position="2"/>
        <end position="424"/>
    </location>
</feature>
<evidence type="ECO:0000313" key="5">
    <source>
        <dbReference type="EMBL" id="SVA40818.1"/>
    </source>
</evidence>
<dbReference type="SUPFAM" id="SSF50998">
    <property type="entry name" value="Quinoprotein alcohol dehydrogenase-like"/>
    <property type="match status" value="1"/>
</dbReference>
<feature type="non-terminal residue" evidence="5">
    <location>
        <position position="1"/>
    </location>
</feature>
<dbReference type="Gene3D" id="2.140.10.10">
    <property type="entry name" value="Quinoprotein alcohol dehydrogenase-like superfamily"/>
    <property type="match status" value="2"/>
</dbReference>
<dbReference type="InterPro" id="IPR011047">
    <property type="entry name" value="Quinoprotein_ADH-like_sf"/>
</dbReference>
<dbReference type="Pfam" id="PF01011">
    <property type="entry name" value="PQQ"/>
    <property type="match status" value="1"/>
</dbReference>
<gene>
    <name evidence="5" type="ORF">METZ01_LOCUS93672</name>
</gene>
<dbReference type="GO" id="GO:0008876">
    <property type="term" value="F:quinoprotein glucose dehydrogenase activity"/>
    <property type="evidence" value="ECO:0007669"/>
    <property type="project" value="TreeGrafter"/>
</dbReference>
<name>A0A381VM16_9ZZZZ</name>